<dbReference type="InterPro" id="IPR029058">
    <property type="entry name" value="AB_hydrolase_fold"/>
</dbReference>
<dbReference type="Proteomes" id="UP000663864">
    <property type="component" value="Unassembled WGS sequence"/>
</dbReference>
<dbReference type="Gene3D" id="3.40.50.1820">
    <property type="entry name" value="alpha/beta hydrolase"/>
    <property type="match status" value="1"/>
</dbReference>
<dbReference type="GO" id="GO:0008236">
    <property type="term" value="F:serine-type peptidase activity"/>
    <property type="evidence" value="ECO:0007669"/>
    <property type="project" value="InterPro"/>
</dbReference>
<accession>A0A815NVP5</accession>
<sequence>DILYLPYDEQLFLISVPFIFENLNDFEIFSINLYNEKLPVKLTNNYGYEANLQLSNDGKNVFFILFSVSSIDGTIFTIQQRLYSIDVTTFVYSAFEKPKEIDLIDNINDLPLAKAITNDNELFTQRDLPRAKIYQWTSDEDEYILSGVDRLIEDGIADPNHLTVGCYSYGGFVTNWLITQTTRFNAALSGSGAIEHVSLWGIIDFPLLYNNLFDGFPREVPHIYIKIKHLFTI</sequence>
<dbReference type="EMBL" id="CAJNOT010004620">
    <property type="protein sequence ID" value="CAF1439099.1"/>
    <property type="molecule type" value="Genomic_DNA"/>
</dbReference>
<gene>
    <name evidence="3" type="ORF">JBS370_LOCUS29392</name>
    <name evidence="2" type="ORF">ZHD862_LOCUS34737</name>
</gene>
<name>A0A815NVP5_9BILA</name>
<dbReference type="Proteomes" id="UP000663836">
    <property type="component" value="Unassembled WGS sequence"/>
</dbReference>
<evidence type="ECO:0000313" key="4">
    <source>
        <dbReference type="Proteomes" id="UP000663864"/>
    </source>
</evidence>
<reference evidence="2" key="1">
    <citation type="submission" date="2021-02" db="EMBL/GenBank/DDBJ databases">
        <authorList>
            <person name="Nowell W R."/>
        </authorList>
    </citation>
    <scope>NUCLEOTIDE SEQUENCE</scope>
</reference>
<evidence type="ECO:0000259" key="1">
    <source>
        <dbReference type="Pfam" id="PF00326"/>
    </source>
</evidence>
<evidence type="ECO:0000313" key="2">
    <source>
        <dbReference type="EMBL" id="CAF1439099.1"/>
    </source>
</evidence>
<proteinExistence type="predicted"/>
<dbReference type="GO" id="GO:0006508">
    <property type="term" value="P:proteolysis"/>
    <property type="evidence" value="ECO:0007669"/>
    <property type="project" value="InterPro"/>
</dbReference>
<feature type="domain" description="Peptidase S9 prolyl oligopeptidase catalytic" evidence="1">
    <location>
        <begin position="136"/>
        <end position="202"/>
    </location>
</feature>
<dbReference type="AlphaFoldDB" id="A0A815NVP5"/>
<organism evidence="2 4">
    <name type="scientific">Rotaria sordida</name>
    <dbReference type="NCBI Taxonomy" id="392033"/>
    <lineage>
        <taxon>Eukaryota</taxon>
        <taxon>Metazoa</taxon>
        <taxon>Spiralia</taxon>
        <taxon>Gnathifera</taxon>
        <taxon>Rotifera</taxon>
        <taxon>Eurotatoria</taxon>
        <taxon>Bdelloidea</taxon>
        <taxon>Philodinida</taxon>
        <taxon>Philodinidae</taxon>
        <taxon>Rotaria</taxon>
    </lineage>
</organism>
<dbReference type="SUPFAM" id="SSF53474">
    <property type="entry name" value="alpha/beta-Hydrolases"/>
    <property type="match status" value="1"/>
</dbReference>
<evidence type="ECO:0000313" key="3">
    <source>
        <dbReference type="EMBL" id="CAF4057487.1"/>
    </source>
</evidence>
<dbReference type="InterPro" id="IPR001375">
    <property type="entry name" value="Peptidase_S9_cat"/>
</dbReference>
<protein>
    <recommendedName>
        <fullName evidence="1">Peptidase S9 prolyl oligopeptidase catalytic domain-containing protein</fullName>
    </recommendedName>
</protein>
<dbReference type="Pfam" id="PF00326">
    <property type="entry name" value="Peptidase_S9"/>
    <property type="match status" value="1"/>
</dbReference>
<comment type="caution">
    <text evidence="2">The sequence shown here is derived from an EMBL/GenBank/DDBJ whole genome shotgun (WGS) entry which is preliminary data.</text>
</comment>
<dbReference type="EMBL" id="CAJOBD010006303">
    <property type="protein sequence ID" value="CAF4057487.1"/>
    <property type="molecule type" value="Genomic_DNA"/>
</dbReference>
<feature type="non-terminal residue" evidence="2">
    <location>
        <position position="1"/>
    </location>
</feature>